<keyword evidence="5" id="KW-0808">Transferase</keyword>
<evidence type="ECO:0000256" key="8">
    <source>
        <dbReference type="ARBA" id="ARBA00022840"/>
    </source>
</evidence>
<keyword evidence="4" id="KW-0597">Phosphoprotein</keyword>
<feature type="domain" description="HAMP" evidence="12">
    <location>
        <begin position="361"/>
        <end position="413"/>
    </location>
</feature>
<comment type="caution">
    <text evidence="13">The sequence shown here is derived from an EMBL/GenBank/DDBJ whole genome shotgun (WGS) entry which is preliminary data.</text>
</comment>
<dbReference type="RefSeq" id="WP_367724835.1">
    <property type="nucleotide sequence ID" value="NZ_JBFOCI010000005.1"/>
</dbReference>
<dbReference type="InterPro" id="IPR004358">
    <property type="entry name" value="Sig_transdc_His_kin-like_C"/>
</dbReference>
<evidence type="ECO:0000313" key="14">
    <source>
        <dbReference type="Proteomes" id="UP001556196"/>
    </source>
</evidence>
<dbReference type="CDD" id="cd06225">
    <property type="entry name" value="HAMP"/>
    <property type="match status" value="1"/>
</dbReference>
<dbReference type="SMART" id="SM00387">
    <property type="entry name" value="HATPase_c"/>
    <property type="match status" value="1"/>
</dbReference>
<keyword evidence="7" id="KW-0418">Kinase</keyword>
<dbReference type="Pfam" id="PF02518">
    <property type="entry name" value="HATPase_c"/>
    <property type="match status" value="1"/>
</dbReference>
<reference evidence="13 14" key="1">
    <citation type="submission" date="2024-06" db="EMBL/GenBank/DDBJ databases">
        <authorList>
            <person name="Tuo L."/>
        </authorList>
    </citation>
    <scope>NUCLEOTIDE SEQUENCE [LARGE SCALE GENOMIC DNA]</scope>
    <source>
        <strain evidence="13 14">ZMM04-5</strain>
    </source>
</reference>
<dbReference type="SMART" id="SM00388">
    <property type="entry name" value="HisKA"/>
    <property type="match status" value="1"/>
</dbReference>
<dbReference type="EMBL" id="JBFOCI010000005">
    <property type="protein sequence ID" value="MEW9807655.1"/>
    <property type="molecule type" value="Genomic_DNA"/>
</dbReference>
<dbReference type="InterPro" id="IPR003661">
    <property type="entry name" value="HisK_dim/P_dom"/>
</dbReference>
<dbReference type="PROSITE" id="PS50109">
    <property type="entry name" value="HIS_KIN"/>
    <property type="match status" value="1"/>
</dbReference>
<dbReference type="SUPFAM" id="SSF55874">
    <property type="entry name" value="ATPase domain of HSP90 chaperone/DNA topoisomerase II/histidine kinase"/>
    <property type="match status" value="1"/>
</dbReference>
<evidence type="ECO:0000256" key="4">
    <source>
        <dbReference type="ARBA" id="ARBA00022553"/>
    </source>
</evidence>
<keyword evidence="10" id="KW-1133">Transmembrane helix</keyword>
<keyword evidence="10" id="KW-0472">Membrane</keyword>
<dbReference type="InterPro" id="IPR003594">
    <property type="entry name" value="HATPase_dom"/>
</dbReference>
<dbReference type="PANTHER" id="PTHR43065:SF46">
    <property type="entry name" value="C4-DICARBOXYLATE TRANSPORT SENSOR PROTEIN DCTB"/>
    <property type="match status" value="1"/>
</dbReference>
<dbReference type="Gene3D" id="1.20.58.920">
    <property type="match status" value="1"/>
</dbReference>
<evidence type="ECO:0000259" key="12">
    <source>
        <dbReference type="PROSITE" id="PS50885"/>
    </source>
</evidence>
<dbReference type="SMART" id="SM00304">
    <property type="entry name" value="HAMP"/>
    <property type="match status" value="1"/>
</dbReference>
<name>A0ABV3R3P0_9HYPH</name>
<dbReference type="CDD" id="cd00082">
    <property type="entry name" value="HisKA"/>
    <property type="match status" value="1"/>
</dbReference>
<dbReference type="InterPro" id="IPR036097">
    <property type="entry name" value="HisK_dim/P_sf"/>
</dbReference>
<dbReference type="GO" id="GO:0005524">
    <property type="term" value="F:ATP binding"/>
    <property type="evidence" value="ECO:0007669"/>
    <property type="project" value="UniProtKB-KW"/>
</dbReference>
<proteinExistence type="predicted"/>
<dbReference type="EC" id="2.7.13.3" evidence="3"/>
<dbReference type="Pfam" id="PF00672">
    <property type="entry name" value="HAMP"/>
    <property type="match status" value="1"/>
</dbReference>
<dbReference type="Gene3D" id="6.10.340.10">
    <property type="match status" value="1"/>
</dbReference>
<dbReference type="PROSITE" id="PS50885">
    <property type="entry name" value="HAMP"/>
    <property type="match status" value="1"/>
</dbReference>
<feature type="transmembrane region" description="Helical" evidence="10">
    <location>
        <begin position="26"/>
        <end position="48"/>
    </location>
</feature>
<comment type="subcellular location">
    <subcellularLocation>
        <location evidence="2">Membrane</location>
    </subcellularLocation>
</comment>
<feature type="transmembrane region" description="Helical" evidence="10">
    <location>
        <begin position="338"/>
        <end position="359"/>
    </location>
</feature>
<evidence type="ECO:0000313" key="13">
    <source>
        <dbReference type="EMBL" id="MEW9807655.1"/>
    </source>
</evidence>
<evidence type="ECO:0000256" key="2">
    <source>
        <dbReference type="ARBA" id="ARBA00004370"/>
    </source>
</evidence>
<dbReference type="Pfam" id="PF00512">
    <property type="entry name" value="HisKA"/>
    <property type="match status" value="1"/>
</dbReference>
<sequence>MALQGGADSSPTGLARRSRHGIGFRLGAAFVTIVGLAVGACIVGWLSYVSLSGELSQIARSQMPRLAFATRLSKTGADISSVMPNLASSPTRSGYTAIRAVYAQRLDTLNAVLAEMQAADLDNGEFGPLVESINRNLSELDIASGRRFTLQEEMRADLDELRWVQTDLLGEAEPLVDDVRFNMETELKADAREARILNEQRKSEALMSVIAQASLATGLIARLVDLNSVEDIQETIAYLGDSTDALRLGQQTLADWPDSITVRQLAERILSSADVTAGLPHTKRSELIERGNVQALANENRRLVEELGQRIGLEVGAAQASGRLASERAERAIATGSGVLLAIAVLSVAAALAIGYFYVHRNLLARIRALAESAFDISAGQPGATMAVSSRDELGDLASALNVFRHTRDELIQSAKLAALGQMAAGIGHELKQPLAAIRSHTHNGGVLIERGDPDKAMQSLEKIGQLTQRMSNQIGHLRRFARLPDSRIGPVDLAAAVEGATSLLAHRFQDEDAVLTVSLQEALPLVIAEGVRLEQVFVNLIANAMDAVAGRDERTIRLTARSIGERVEITVEDTGGGIVADDVNVIFDPFFTTKPPSSGLGLGLSITYNILKDFGGGVTVLRTSPEGTSFLVTLRAAADDRS</sequence>
<dbReference type="InterPro" id="IPR003660">
    <property type="entry name" value="HAMP_dom"/>
</dbReference>
<dbReference type="InterPro" id="IPR036890">
    <property type="entry name" value="HATPase_C_sf"/>
</dbReference>
<accession>A0ABV3R3P0</accession>
<dbReference type="Gene3D" id="3.30.565.10">
    <property type="entry name" value="Histidine kinase-like ATPase, C-terminal domain"/>
    <property type="match status" value="1"/>
</dbReference>
<evidence type="ECO:0000256" key="7">
    <source>
        <dbReference type="ARBA" id="ARBA00022777"/>
    </source>
</evidence>
<dbReference type="InterPro" id="IPR038188">
    <property type="entry name" value="TorS_sensor_sf"/>
</dbReference>
<dbReference type="Gene3D" id="1.10.287.130">
    <property type="match status" value="1"/>
</dbReference>
<comment type="catalytic activity">
    <reaction evidence="1">
        <text>ATP + protein L-histidine = ADP + protein N-phospho-L-histidine.</text>
        <dbReference type="EC" id="2.7.13.3"/>
    </reaction>
</comment>
<dbReference type="Proteomes" id="UP001556196">
    <property type="component" value="Unassembled WGS sequence"/>
</dbReference>
<dbReference type="InterPro" id="IPR005467">
    <property type="entry name" value="His_kinase_dom"/>
</dbReference>
<dbReference type="PRINTS" id="PR00344">
    <property type="entry name" value="BCTRLSENSOR"/>
</dbReference>
<evidence type="ECO:0000256" key="3">
    <source>
        <dbReference type="ARBA" id="ARBA00012438"/>
    </source>
</evidence>
<keyword evidence="14" id="KW-1185">Reference proteome</keyword>
<protein>
    <recommendedName>
        <fullName evidence="3">histidine kinase</fullName>
        <ecNumber evidence="3">2.7.13.3</ecNumber>
    </recommendedName>
</protein>
<keyword evidence="6" id="KW-0547">Nucleotide-binding</keyword>
<keyword evidence="10" id="KW-0812">Transmembrane</keyword>
<evidence type="ECO:0000256" key="1">
    <source>
        <dbReference type="ARBA" id="ARBA00000085"/>
    </source>
</evidence>
<evidence type="ECO:0000256" key="6">
    <source>
        <dbReference type="ARBA" id="ARBA00022741"/>
    </source>
</evidence>
<organism evidence="13 14">
    <name type="scientific">Mesorhizobium marinum</name>
    <dbReference type="NCBI Taxonomy" id="3228790"/>
    <lineage>
        <taxon>Bacteria</taxon>
        <taxon>Pseudomonadati</taxon>
        <taxon>Pseudomonadota</taxon>
        <taxon>Alphaproteobacteria</taxon>
        <taxon>Hyphomicrobiales</taxon>
        <taxon>Phyllobacteriaceae</taxon>
        <taxon>Mesorhizobium</taxon>
    </lineage>
</organism>
<feature type="domain" description="Histidine kinase" evidence="11">
    <location>
        <begin position="426"/>
        <end position="639"/>
    </location>
</feature>
<keyword evidence="8 13" id="KW-0067">ATP-binding</keyword>
<dbReference type="SUPFAM" id="SSF47384">
    <property type="entry name" value="Homodimeric domain of signal transducing histidine kinase"/>
    <property type="match status" value="1"/>
</dbReference>
<dbReference type="PANTHER" id="PTHR43065">
    <property type="entry name" value="SENSOR HISTIDINE KINASE"/>
    <property type="match status" value="1"/>
</dbReference>
<evidence type="ECO:0000259" key="11">
    <source>
        <dbReference type="PROSITE" id="PS50109"/>
    </source>
</evidence>
<gene>
    <name evidence="13" type="ORF">ABUE31_16825</name>
</gene>
<evidence type="ECO:0000256" key="5">
    <source>
        <dbReference type="ARBA" id="ARBA00022679"/>
    </source>
</evidence>
<evidence type="ECO:0000256" key="9">
    <source>
        <dbReference type="ARBA" id="ARBA00023012"/>
    </source>
</evidence>
<evidence type="ECO:0000256" key="10">
    <source>
        <dbReference type="SAM" id="Phobius"/>
    </source>
</evidence>
<keyword evidence="9" id="KW-0902">Two-component regulatory system</keyword>